<protein>
    <submittedName>
        <fullName evidence="2">Uncharacterized protein</fullName>
    </submittedName>
</protein>
<dbReference type="Proteomes" id="UP001243989">
    <property type="component" value="Unassembled WGS sequence"/>
</dbReference>
<keyword evidence="3" id="KW-1185">Reference proteome</keyword>
<comment type="caution">
    <text evidence="2">The sequence shown here is derived from an EMBL/GenBank/DDBJ whole genome shotgun (WGS) entry which is preliminary data.</text>
</comment>
<organism evidence="2 3">
    <name type="scientific">Colletotrichum phormii</name>
    <dbReference type="NCBI Taxonomy" id="359342"/>
    <lineage>
        <taxon>Eukaryota</taxon>
        <taxon>Fungi</taxon>
        <taxon>Dikarya</taxon>
        <taxon>Ascomycota</taxon>
        <taxon>Pezizomycotina</taxon>
        <taxon>Sordariomycetes</taxon>
        <taxon>Hypocreomycetidae</taxon>
        <taxon>Glomerellales</taxon>
        <taxon>Glomerellaceae</taxon>
        <taxon>Colletotrichum</taxon>
        <taxon>Colletotrichum acutatum species complex</taxon>
    </lineage>
</organism>
<feature type="region of interest" description="Disordered" evidence="1">
    <location>
        <begin position="16"/>
        <end position="37"/>
    </location>
</feature>
<accession>A0AAI9ZPY7</accession>
<reference evidence="2" key="1">
    <citation type="submission" date="2021-06" db="EMBL/GenBank/DDBJ databases">
        <title>Comparative genomics, transcriptomics and evolutionary studies reveal genomic signatures of adaptation to plant cell wall in hemibiotrophic fungi.</title>
        <authorList>
            <consortium name="DOE Joint Genome Institute"/>
            <person name="Baroncelli R."/>
            <person name="Diaz J.F."/>
            <person name="Benocci T."/>
            <person name="Peng M."/>
            <person name="Battaglia E."/>
            <person name="Haridas S."/>
            <person name="Andreopoulos W."/>
            <person name="Labutti K."/>
            <person name="Pangilinan J."/>
            <person name="Floch G.L."/>
            <person name="Makela M.R."/>
            <person name="Henrissat B."/>
            <person name="Grigoriev I.V."/>
            <person name="Crouch J.A."/>
            <person name="De Vries R.P."/>
            <person name="Sukno S.A."/>
            <person name="Thon M.R."/>
        </authorList>
    </citation>
    <scope>NUCLEOTIDE SEQUENCE</scope>
    <source>
        <strain evidence="2">CBS 102054</strain>
    </source>
</reference>
<evidence type="ECO:0000256" key="1">
    <source>
        <dbReference type="SAM" id="MobiDB-lite"/>
    </source>
</evidence>
<evidence type="ECO:0000313" key="3">
    <source>
        <dbReference type="Proteomes" id="UP001243989"/>
    </source>
</evidence>
<dbReference type="AlphaFoldDB" id="A0AAI9ZPY7"/>
<dbReference type="EMBL" id="JAHMHQ010000011">
    <property type="protein sequence ID" value="KAK1636019.1"/>
    <property type="molecule type" value="Genomic_DNA"/>
</dbReference>
<dbReference type="GeneID" id="85469790"/>
<gene>
    <name evidence="2" type="ORF">BDP81DRAFT_32490</name>
</gene>
<proteinExistence type="predicted"/>
<evidence type="ECO:0000313" key="2">
    <source>
        <dbReference type="EMBL" id="KAK1636019.1"/>
    </source>
</evidence>
<sequence length="253" mass="28546">MYPRLQKLMSGEVDHLPLLSDPAQPPSSGALQPMGHAANQAAMATTPIREAHTPETRARQRHHAGDDLEFLRYHTPSNASLRQPPHATQQFPGSQAANGFYEQLLIVNSGMPGEDLRLRLQHERDARDNHRRAQGHLQPQEHLRYQQYSSFPEQHSGMEVKQENAQVPIQEAQNAVINNQVGKVIKQEAQALGDLESQHYVRKYVAVTREDYAYMAYYSGADLMAREGMAVPRPKQLRPAQKGDPDGEYIWSV</sequence>
<name>A0AAI9ZPY7_9PEZI</name>
<dbReference type="RefSeq" id="XP_060444626.1">
    <property type="nucleotide sequence ID" value="XM_060584928.1"/>
</dbReference>